<dbReference type="Pfam" id="PF07732">
    <property type="entry name" value="Cu-oxidase_3"/>
    <property type="match status" value="3"/>
</dbReference>
<dbReference type="Ensembl" id="ENSDLAT00005020299.2">
    <property type="protein sequence ID" value="ENSDLAP00005018848.2"/>
    <property type="gene ID" value="ENSDLAG00005008490.2"/>
</dbReference>
<dbReference type="PANTHER" id="PTHR11709:SF226">
    <property type="entry name" value="CERULOPLASMIN"/>
    <property type="match status" value="1"/>
</dbReference>
<dbReference type="FunFam" id="2.60.40.420:FF:000015">
    <property type="entry name" value="Ceruloplasmin"/>
    <property type="match status" value="1"/>
</dbReference>
<keyword evidence="13" id="KW-1185">Reference proteome</keyword>
<dbReference type="AlphaFoldDB" id="A0A8C4EID3"/>
<dbReference type="GO" id="GO:0004322">
    <property type="term" value="F:ferroxidase activity"/>
    <property type="evidence" value="ECO:0007669"/>
    <property type="project" value="UniProtKB-EC"/>
</dbReference>
<keyword evidence="5" id="KW-0677">Repeat</keyword>
<dbReference type="InterPro" id="IPR002355">
    <property type="entry name" value="Cu_oxidase_Cu_BS"/>
</dbReference>
<evidence type="ECO:0000256" key="9">
    <source>
        <dbReference type="SAM" id="SignalP"/>
    </source>
</evidence>
<accession>A0A8C4EID3</accession>
<keyword evidence="8" id="KW-0325">Glycoprotein</keyword>
<dbReference type="GO" id="GO:0005886">
    <property type="term" value="C:plasma membrane"/>
    <property type="evidence" value="ECO:0007669"/>
    <property type="project" value="TreeGrafter"/>
</dbReference>
<feature type="chain" id="PRO_5035826437" description="ferroxidase" evidence="9">
    <location>
        <begin position="22"/>
        <end position="885"/>
    </location>
</feature>
<evidence type="ECO:0000256" key="7">
    <source>
        <dbReference type="ARBA" id="ARBA00023157"/>
    </source>
</evidence>
<dbReference type="InterPro" id="IPR045087">
    <property type="entry name" value="Cu-oxidase_fam"/>
</dbReference>
<dbReference type="GO" id="GO:0005507">
    <property type="term" value="F:copper ion binding"/>
    <property type="evidence" value="ECO:0007669"/>
    <property type="project" value="InterPro"/>
</dbReference>
<evidence type="ECO:0000256" key="8">
    <source>
        <dbReference type="ARBA" id="ARBA00023180"/>
    </source>
</evidence>
<dbReference type="PANTHER" id="PTHR11709">
    <property type="entry name" value="MULTI-COPPER OXIDASE"/>
    <property type="match status" value="1"/>
</dbReference>
<evidence type="ECO:0000256" key="2">
    <source>
        <dbReference type="ARBA" id="ARBA00013107"/>
    </source>
</evidence>
<dbReference type="FunFam" id="2.60.40.420:FF:000009">
    <property type="entry name" value="Ceruloplasmin"/>
    <property type="match status" value="1"/>
</dbReference>
<dbReference type="GO" id="GO:0006826">
    <property type="term" value="P:iron ion transport"/>
    <property type="evidence" value="ECO:0007669"/>
    <property type="project" value="TreeGrafter"/>
</dbReference>
<evidence type="ECO:0000256" key="1">
    <source>
        <dbReference type="ARBA" id="ARBA00010609"/>
    </source>
</evidence>
<dbReference type="PROSITE" id="PS00079">
    <property type="entry name" value="MULTICOPPER_OXIDASE1"/>
    <property type="match status" value="2"/>
</dbReference>
<reference evidence="12" key="1">
    <citation type="submission" date="2025-08" db="UniProtKB">
        <authorList>
            <consortium name="Ensembl"/>
        </authorList>
    </citation>
    <scope>IDENTIFICATION</scope>
</reference>
<feature type="signal peptide" evidence="9">
    <location>
        <begin position="1"/>
        <end position="21"/>
    </location>
</feature>
<name>A0A8C4EID3_DICLA</name>
<evidence type="ECO:0000313" key="12">
    <source>
        <dbReference type="Ensembl" id="ENSDLAP00005018848.2"/>
    </source>
</evidence>
<dbReference type="Proteomes" id="UP000694389">
    <property type="component" value="Unassembled WGS sequence"/>
</dbReference>
<dbReference type="InterPro" id="IPR033138">
    <property type="entry name" value="Cu_oxidase_CS"/>
</dbReference>
<evidence type="ECO:0000313" key="13">
    <source>
        <dbReference type="Proteomes" id="UP000694389"/>
    </source>
</evidence>
<proteinExistence type="inferred from homology"/>
<dbReference type="EC" id="1.16.3.1" evidence="2"/>
<evidence type="ECO:0000259" key="10">
    <source>
        <dbReference type="Pfam" id="PF07731"/>
    </source>
</evidence>
<evidence type="ECO:0000259" key="11">
    <source>
        <dbReference type="Pfam" id="PF07732"/>
    </source>
</evidence>
<dbReference type="InterPro" id="IPR008972">
    <property type="entry name" value="Cupredoxin"/>
</dbReference>
<feature type="domain" description="Plastocyanin-like" evidence="10">
    <location>
        <begin position="744"/>
        <end position="847"/>
    </location>
</feature>
<gene>
    <name evidence="12" type="primary">cp</name>
</gene>
<dbReference type="InterPro" id="IPR011706">
    <property type="entry name" value="Cu-oxidase_C"/>
</dbReference>
<dbReference type="PROSITE" id="PS00080">
    <property type="entry name" value="MULTICOPPER_OXIDASE2"/>
    <property type="match status" value="1"/>
</dbReference>
<protein>
    <recommendedName>
        <fullName evidence="2">ferroxidase</fullName>
        <ecNumber evidence="2">1.16.3.1</ecNumber>
    </recommendedName>
</protein>
<keyword evidence="7" id="KW-1015">Disulfide bond</keyword>
<feature type="domain" description="Plastocyanin-like" evidence="11">
    <location>
        <begin position="442"/>
        <end position="486"/>
    </location>
</feature>
<comment type="similarity">
    <text evidence="1">Belongs to the multicopper oxidase family.</text>
</comment>
<keyword evidence="3" id="KW-0479">Metal-binding</keyword>
<keyword evidence="6" id="KW-0560">Oxidoreductase</keyword>
<feature type="domain" description="Plastocyanin-like" evidence="11">
    <location>
        <begin position="96"/>
        <end position="206"/>
    </location>
</feature>
<keyword evidence="4 9" id="KW-0732">Signal</keyword>
<evidence type="ECO:0000256" key="4">
    <source>
        <dbReference type="ARBA" id="ARBA00022729"/>
    </source>
</evidence>
<sequence>MRRLGLRGALLLCCAAVCVSGVTREYFFRIEEVSWNYAPSGMNIIQNRTLQEDEEASVFLKKGPQRIGPTYKKAVYKQYSDATYRTEVTKPDWLGYLGPLLMAEQGDTLIVHLRNIASRPYSIHPHGLNYSKGNEGALYPDGTSPELKRDDSVAPSTTVRYEWTLPESHGPTAEDDNCLTRFYHSHVSPPKDINSGLIGPLIICKRGTLDVHGDRSGDYMYALLFMVSDENFSWYLDENIRTHITNPAQGLKENEDFIESNKMHGINGFLYGNLPGLSMCQGNKIHWHLFALGNEVDMHSVHFHGQILTIQNHHTDTVSLFPAVSTTAEMVADNPGHWLLTCTVNDHLMAGMQAIFEIKKCFPNVHKPRPHGELRQYFIAAEEEVWDYAPTNGSGWSFSDLFVTKGRNRIGSRYKKVRYVEYTDNTFTTKMLRSAEEQHLGILGPVLRAQEKDTISVVFKNKASRPYSIQPHGVQYSVEQDGTLYHNELEGQFEVVSPTVNHYRGGMRANYTVQKCSLFQRQSEIMLHSKTYYIAAMETEWDYSPNRTWEAEMFRGQDSPAHVFLDQQGGFIGSSYKKVVYRQFTNDKFTKQVDRTADMEHLGIMGPMIHADVGDKVKVVFKNMASRPYSIHAHGVKTETPDVYQTQPGATHTYYWYVTKNTGPTAEQEQCSVSAYYSTVDVTKDLYSGLIGPLVICRRSWEEFALLFLVFDENESWYLDENIRTKIRTPRQNLKEDETFIESNKMHSINGLMYGNLNGLNMEVGDKVYWYLMGMGNDVDIHTAHWHGHSVEYKMGGGPHRTDVYELFPATFQTVKMHPQYPGTWLLHCHVTDHIKGGMEAMYTVTEKGKETNGEVLSSSSSSSSSLGPVLYRGVKIWFQDLILV</sequence>
<dbReference type="GeneTree" id="ENSGT00940000155866"/>
<dbReference type="FunFam" id="2.60.40.420:FF:000033">
    <property type="entry name" value="Ceruloplasmin"/>
    <property type="match status" value="1"/>
</dbReference>
<dbReference type="Pfam" id="PF07731">
    <property type="entry name" value="Cu-oxidase_2"/>
    <property type="match status" value="2"/>
</dbReference>
<organism evidence="12 13">
    <name type="scientific">Dicentrarchus labrax</name>
    <name type="common">European seabass</name>
    <name type="synonym">Morone labrax</name>
    <dbReference type="NCBI Taxonomy" id="13489"/>
    <lineage>
        <taxon>Eukaryota</taxon>
        <taxon>Metazoa</taxon>
        <taxon>Chordata</taxon>
        <taxon>Craniata</taxon>
        <taxon>Vertebrata</taxon>
        <taxon>Euteleostomi</taxon>
        <taxon>Actinopterygii</taxon>
        <taxon>Neopterygii</taxon>
        <taxon>Teleostei</taxon>
        <taxon>Neoteleostei</taxon>
        <taxon>Acanthomorphata</taxon>
        <taxon>Eupercaria</taxon>
        <taxon>Moronidae</taxon>
        <taxon>Dicentrarchus</taxon>
    </lineage>
</organism>
<dbReference type="InterPro" id="IPR011707">
    <property type="entry name" value="Cu-oxidase-like_N"/>
</dbReference>
<evidence type="ECO:0000256" key="5">
    <source>
        <dbReference type="ARBA" id="ARBA00022737"/>
    </source>
</evidence>
<evidence type="ECO:0000256" key="6">
    <source>
        <dbReference type="ARBA" id="ARBA00023002"/>
    </source>
</evidence>
<reference evidence="12" key="2">
    <citation type="submission" date="2025-09" db="UniProtKB">
        <authorList>
            <consortium name="Ensembl"/>
        </authorList>
    </citation>
    <scope>IDENTIFICATION</scope>
</reference>
<evidence type="ECO:0000256" key="3">
    <source>
        <dbReference type="ARBA" id="ARBA00022723"/>
    </source>
</evidence>
<feature type="domain" description="Plastocyanin-like" evidence="10">
    <location>
        <begin position="273"/>
        <end position="358"/>
    </location>
</feature>
<dbReference type="Gene3D" id="2.60.40.420">
    <property type="entry name" value="Cupredoxins - blue copper proteins"/>
    <property type="match status" value="4"/>
</dbReference>
<feature type="domain" description="Plastocyanin-like" evidence="11">
    <location>
        <begin position="604"/>
        <end position="696"/>
    </location>
</feature>
<dbReference type="SUPFAM" id="SSF49503">
    <property type="entry name" value="Cupredoxins"/>
    <property type="match status" value="5"/>
</dbReference>